<reference evidence="8 9" key="1">
    <citation type="journal article" date="2012" name="Nature">
        <title>Repeated polyploidization of Gossypium genomes and the evolution of spinnable cotton fibres.</title>
        <authorList>
            <person name="Paterson A.H."/>
            <person name="Wendel J.F."/>
            <person name="Gundlach H."/>
            <person name="Guo H."/>
            <person name="Jenkins J."/>
            <person name="Jin D."/>
            <person name="Llewellyn D."/>
            <person name="Showmaker K.C."/>
            <person name="Shu S."/>
            <person name="Udall J."/>
            <person name="Yoo M.J."/>
            <person name="Byers R."/>
            <person name="Chen W."/>
            <person name="Doron-Faigenboim A."/>
            <person name="Duke M.V."/>
            <person name="Gong L."/>
            <person name="Grimwood J."/>
            <person name="Grover C."/>
            <person name="Grupp K."/>
            <person name="Hu G."/>
            <person name="Lee T.H."/>
            <person name="Li J."/>
            <person name="Lin L."/>
            <person name="Liu T."/>
            <person name="Marler B.S."/>
            <person name="Page J.T."/>
            <person name="Roberts A.W."/>
            <person name="Romanel E."/>
            <person name="Sanders W.S."/>
            <person name="Szadkowski E."/>
            <person name="Tan X."/>
            <person name="Tang H."/>
            <person name="Xu C."/>
            <person name="Wang J."/>
            <person name="Wang Z."/>
            <person name="Zhang D."/>
            <person name="Zhang L."/>
            <person name="Ashrafi H."/>
            <person name="Bedon F."/>
            <person name="Bowers J.E."/>
            <person name="Brubaker C.L."/>
            <person name="Chee P.W."/>
            <person name="Das S."/>
            <person name="Gingle A.R."/>
            <person name="Haigler C.H."/>
            <person name="Harker D."/>
            <person name="Hoffmann L.V."/>
            <person name="Hovav R."/>
            <person name="Jones D.C."/>
            <person name="Lemke C."/>
            <person name="Mansoor S."/>
            <person name="ur Rahman M."/>
            <person name="Rainville L.N."/>
            <person name="Rambani A."/>
            <person name="Reddy U.K."/>
            <person name="Rong J.K."/>
            <person name="Saranga Y."/>
            <person name="Scheffler B.E."/>
            <person name="Scheffler J.A."/>
            <person name="Stelly D.M."/>
            <person name="Triplett B.A."/>
            <person name="Van Deynze A."/>
            <person name="Vaslin M.F."/>
            <person name="Waghmare V.N."/>
            <person name="Walford S.A."/>
            <person name="Wright R.J."/>
            <person name="Zaki E.A."/>
            <person name="Zhang T."/>
            <person name="Dennis E.S."/>
            <person name="Mayer K.F."/>
            <person name="Peterson D.G."/>
            <person name="Rokhsar D.S."/>
            <person name="Wang X."/>
            <person name="Schmutz J."/>
        </authorList>
    </citation>
    <scope>NUCLEOTIDE SEQUENCE [LARGE SCALE GENOMIC DNA]</scope>
</reference>
<dbReference type="SMART" id="SM00353">
    <property type="entry name" value="HLH"/>
    <property type="match status" value="1"/>
</dbReference>
<dbReference type="PANTHER" id="PTHR45855:SF12">
    <property type="entry name" value="TRANSCRIPTION FACTOR PIF7-LIKE ISOFORM X1"/>
    <property type="match status" value="1"/>
</dbReference>
<gene>
    <name evidence="8" type="ORF">B456_003G099500</name>
</gene>
<sequence length="421" mass="46260">MSHCVAPNCWNLKHQSQEQVHFVEEEDNETNRSSHISNPMSNQEVAELTWQNGQLAFHGLNRHLPTASSKPTWGISGDTLESIVHQATCLHTQNHNFSLLQHDQNQTPAVVSSIAASSGSSGRLPTAAVVKKRARSSSDVCGEIPRGGVGKEYASACASASDAFCKENDDSTMMTWASHLSPQTMKAKAVDEDYAYQDGSENQDEEQETRGETGRSQATRRSRASAIHNLSERRRRHRIKQKMNTLQKLVPNASKTDKASMLDEVIEYLKQLQTQVEMMSMRNMAAQMMMQQTRRQLQMSALARMGVGMGIGILDDNNSLAPNPSPVTAPTRTFLPPPPPPPSFVTPPPMIPTRFAAAAQANSDASSHGSIPSPDPYCTLLAQSMNMELYNNKMAAPYRPQINQTTQTSSNPSRSNNVAKD</sequence>
<evidence type="ECO:0000259" key="7">
    <source>
        <dbReference type="PROSITE" id="PS50888"/>
    </source>
</evidence>
<dbReference type="InterPro" id="IPR031066">
    <property type="entry name" value="bHLH_ALC-like_plant"/>
</dbReference>
<evidence type="ECO:0000313" key="8">
    <source>
        <dbReference type="EMBL" id="KJB19386.1"/>
    </source>
</evidence>
<dbReference type="Gramene" id="KJB19386">
    <property type="protein sequence ID" value="KJB19386"/>
    <property type="gene ID" value="B456_003G099500"/>
</dbReference>
<dbReference type="Pfam" id="PF00010">
    <property type="entry name" value="HLH"/>
    <property type="match status" value="1"/>
</dbReference>
<dbReference type="PROSITE" id="PS50888">
    <property type="entry name" value="BHLH"/>
    <property type="match status" value="1"/>
</dbReference>
<keyword evidence="5" id="KW-0539">Nucleus</keyword>
<dbReference type="GO" id="GO:0005634">
    <property type="term" value="C:nucleus"/>
    <property type="evidence" value="ECO:0007669"/>
    <property type="project" value="UniProtKB-SubCell"/>
</dbReference>
<keyword evidence="9" id="KW-1185">Reference proteome</keyword>
<dbReference type="OMA" id="MSHCVAP"/>
<comment type="subcellular location">
    <subcellularLocation>
        <location evidence="1">Nucleus</location>
    </subcellularLocation>
</comment>
<evidence type="ECO:0000256" key="6">
    <source>
        <dbReference type="SAM" id="MobiDB-lite"/>
    </source>
</evidence>
<dbReference type="AlphaFoldDB" id="A0A0D2QQZ7"/>
<dbReference type="InterPro" id="IPR036638">
    <property type="entry name" value="HLH_DNA-bd_sf"/>
</dbReference>
<evidence type="ECO:0000313" key="9">
    <source>
        <dbReference type="Proteomes" id="UP000032304"/>
    </source>
</evidence>
<dbReference type="OrthoDB" id="71302at2759"/>
<dbReference type="Gene3D" id="4.10.280.10">
    <property type="entry name" value="Helix-loop-helix DNA-binding domain"/>
    <property type="match status" value="1"/>
</dbReference>
<feature type="region of interest" description="Disordered" evidence="6">
    <location>
        <begin position="396"/>
        <end position="421"/>
    </location>
</feature>
<keyword evidence="2" id="KW-0805">Transcription regulation</keyword>
<dbReference type="GO" id="GO:0046983">
    <property type="term" value="F:protein dimerization activity"/>
    <property type="evidence" value="ECO:0007669"/>
    <property type="project" value="InterPro"/>
</dbReference>
<dbReference type="eggNOG" id="ENOG502QV9I">
    <property type="taxonomic scope" value="Eukaryota"/>
</dbReference>
<feature type="region of interest" description="Disordered" evidence="6">
    <location>
        <begin position="197"/>
        <end position="236"/>
    </location>
</feature>
<dbReference type="GO" id="GO:0003677">
    <property type="term" value="F:DNA binding"/>
    <property type="evidence" value="ECO:0007669"/>
    <property type="project" value="UniProtKB-KW"/>
</dbReference>
<keyword evidence="3" id="KW-0238">DNA-binding</keyword>
<protein>
    <recommendedName>
        <fullName evidence="7">BHLH domain-containing protein</fullName>
    </recommendedName>
</protein>
<dbReference type="EMBL" id="CM001742">
    <property type="protein sequence ID" value="KJB19386.1"/>
    <property type="molecule type" value="Genomic_DNA"/>
</dbReference>
<dbReference type="PANTHER" id="PTHR45855">
    <property type="entry name" value="TRANSCRIPTION FACTOR PIF1-RELATED"/>
    <property type="match status" value="1"/>
</dbReference>
<dbReference type="CDD" id="cd11445">
    <property type="entry name" value="bHLH_AtPIF_like"/>
    <property type="match status" value="1"/>
</dbReference>
<feature type="domain" description="BHLH" evidence="7">
    <location>
        <begin position="223"/>
        <end position="272"/>
    </location>
</feature>
<dbReference type="STRING" id="29730.A0A0D2QQZ7"/>
<dbReference type="Proteomes" id="UP000032304">
    <property type="component" value="Chromosome 3"/>
</dbReference>
<dbReference type="InterPro" id="IPR011598">
    <property type="entry name" value="bHLH_dom"/>
</dbReference>
<evidence type="ECO:0000256" key="1">
    <source>
        <dbReference type="ARBA" id="ARBA00004123"/>
    </source>
</evidence>
<evidence type="ECO:0000256" key="5">
    <source>
        <dbReference type="ARBA" id="ARBA00023242"/>
    </source>
</evidence>
<evidence type="ECO:0000256" key="3">
    <source>
        <dbReference type="ARBA" id="ARBA00023125"/>
    </source>
</evidence>
<organism evidence="8 9">
    <name type="scientific">Gossypium raimondii</name>
    <name type="common">Peruvian cotton</name>
    <name type="synonym">Gossypium klotzschianum subsp. raimondii</name>
    <dbReference type="NCBI Taxonomy" id="29730"/>
    <lineage>
        <taxon>Eukaryota</taxon>
        <taxon>Viridiplantae</taxon>
        <taxon>Streptophyta</taxon>
        <taxon>Embryophyta</taxon>
        <taxon>Tracheophyta</taxon>
        <taxon>Spermatophyta</taxon>
        <taxon>Magnoliopsida</taxon>
        <taxon>eudicotyledons</taxon>
        <taxon>Gunneridae</taxon>
        <taxon>Pentapetalae</taxon>
        <taxon>rosids</taxon>
        <taxon>malvids</taxon>
        <taxon>Malvales</taxon>
        <taxon>Malvaceae</taxon>
        <taxon>Malvoideae</taxon>
        <taxon>Gossypium</taxon>
    </lineage>
</organism>
<proteinExistence type="predicted"/>
<feature type="compositionally biased region" description="Polar residues" evidence="6">
    <location>
        <begin position="401"/>
        <end position="421"/>
    </location>
</feature>
<accession>A0A0D2QQZ7</accession>
<keyword evidence="4" id="KW-0804">Transcription</keyword>
<evidence type="ECO:0000256" key="2">
    <source>
        <dbReference type="ARBA" id="ARBA00023015"/>
    </source>
</evidence>
<dbReference type="SUPFAM" id="SSF47459">
    <property type="entry name" value="HLH, helix-loop-helix DNA-binding domain"/>
    <property type="match status" value="1"/>
</dbReference>
<name>A0A0D2QQZ7_GOSRA</name>
<evidence type="ECO:0000256" key="4">
    <source>
        <dbReference type="ARBA" id="ARBA00023163"/>
    </source>
</evidence>
<dbReference type="InterPro" id="IPR047265">
    <property type="entry name" value="PIF1-like_bHLH"/>
</dbReference>